<gene>
    <name evidence="1" type="ORF">LDD865_0989</name>
</gene>
<dbReference type="AlphaFoldDB" id="A0AAU9R4X4"/>
<proteinExistence type="predicted"/>
<evidence type="ECO:0000313" key="1">
    <source>
        <dbReference type="EMBL" id="CAH1706148.1"/>
    </source>
</evidence>
<accession>A0AAU9R4X4</accession>
<dbReference type="Proteomes" id="UP001295440">
    <property type="component" value="Chromosome"/>
</dbReference>
<reference evidence="1" key="1">
    <citation type="submission" date="2022-02" db="EMBL/GenBank/DDBJ databases">
        <authorList>
            <person name="Deutsch MARIE S."/>
        </authorList>
    </citation>
    <scope>NUCLEOTIDE SEQUENCE</scope>
    <source>
        <strain evidence="1">CIRM-BIA865</strain>
    </source>
</reference>
<sequence length="69" mass="8187">MLKYLISDDELLRQYIMDDANNYSNDLVAKVKAYLQQEDIVVIDQSFQPKFIAVQLANWLRVENYFGLR</sequence>
<evidence type="ECO:0000313" key="2">
    <source>
        <dbReference type="Proteomes" id="UP001295440"/>
    </source>
</evidence>
<name>A0AAU9R4X4_9LACO</name>
<protein>
    <submittedName>
        <fullName evidence="1">Uncharacterized protein</fullName>
    </submittedName>
</protein>
<organism evidence="1 2">
    <name type="scientific">Lactobacillus delbrueckii subsp. delbrueckii</name>
    <dbReference type="NCBI Taxonomy" id="83684"/>
    <lineage>
        <taxon>Bacteria</taxon>
        <taxon>Bacillati</taxon>
        <taxon>Bacillota</taxon>
        <taxon>Bacilli</taxon>
        <taxon>Lactobacillales</taxon>
        <taxon>Lactobacillaceae</taxon>
        <taxon>Lactobacillus</taxon>
    </lineage>
</organism>
<dbReference type="EMBL" id="OV915080">
    <property type="protein sequence ID" value="CAH1706148.1"/>
    <property type="molecule type" value="Genomic_DNA"/>
</dbReference>